<keyword evidence="1" id="KW-1133">Transmembrane helix</keyword>
<feature type="transmembrane region" description="Helical" evidence="1">
    <location>
        <begin position="46"/>
        <end position="65"/>
    </location>
</feature>
<accession>A0A5C7CM67</accession>
<feature type="transmembrane region" description="Helical" evidence="1">
    <location>
        <begin position="211"/>
        <end position="228"/>
    </location>
</feature>
<gene>
    <name evidence="2" type="ORF">FOT62_07470</name>
</gene>
<feature type="transmembrane region" description="Helical" evidence="1">
    <location>
        <begin position="387"/>
        <end position="414"/>
    </location>
</feature>
<dbReference type="Proteomes" id="UP000321126">
    <property type="component" value="Unassembled WGS sequence"/>
</dbReference>
<organism evidence="2 3">
    <name type="scientific">Serratia marcescens</name>
    <dbReference type="NCBI Taxonomy" id="615"/>
    <lineage>
        <taxon>Bacteria</taxon>
        <taxon>Pseudomonadati</taxon>
        <taxon>Pseudomonadota</taxon>
        <taxon>Gammaproteobacteria</taxon>
        <taxon>Enterobacterales</taxon>
        <taxon>Yersiniaceae</taxon>
        <taxon>Serratia</taxon>
    </lineage>
</organism>
<comment type="caution">
    <text evidence="2">The sequence shown here is derived from an EMBL/GenBank/DDBJ whole genome shotgun (WGS) entry which is preliminary data.</text>
</comment>
<dbReference type="AlphaFoldDB" id="A0A5C7CM67"/>
<dbReference type="EMBL" id="VOUQ01000002">
    <property type="protein sequence ID" value="TXE36804.1"/>
    <property type="molecule type" value="Genomic_DNA"/>
</dbReference>
<evidence type="ECO:0000313" key="2">
    <source>
        <dbReference type="EMBL" id="TXE36804.1"/>
    </source>
</evidence>
<feature type="transmembrane region" description="Helical" evidence="1">
    <location>
        <begin position="276"/>
        <end position="294"/>
    </location>
</feature>
<evidence type="ECO:0000256" key="1">
    <source>
        <dbReference type="SAM" id="Phobius"/>
    </source>
</evidence>
<protein>
    <recommendedName>
        <fullName evidence="4">Wzy</fullName>
    </recommendedName>
</protein>
<keyword evidence="1" id="KW-0472">Membrane</keyword>
<feature type="transmembrane region" description="Helical" evidence="1">
    <location>
        <begin position="235"/>
        <end position="256"/>
    </location>
</feature>
<sequence>MNILSFVWLALAFATFFLHHRTIFALLILASIFQSSAIINTGSNSLPIFYFIELVLITRFFFTSKNSTSVWNLKHRVFLQSLVIIVLFWFFTYALTHLFEGVRVYSPAYSFENNYAKKGISLVWGNNNIKQLILITLNLITLYVIYVKRREITPEYALKTIIFTTLVFSAYCLIWLLARPLANAIQILMYNSMHNANAIFESRLSGTFGEPSFAGIFIGATIVPLLVAKGLRLKLVALLMVLLLVKNGSTSGYFTLLTSLCGTFIFSTRFSLIQKALFSLALVIVSKLTFIFFLEKITDYADKKAQTISHLVRSASNYNALEIMYNTFGLGVGIGSARISSLPLSLLANFGILGTILLVGFIVSKLIRSQYNVAGNEAHSMLKFMLFSAFLGSCAANPDYSYGFIWVLIFSCLLTGKTQPSLPRSTQQRAL</sequence>
<evidence type="ECO:0008006" key="4">
    <source>
        <dbReference type="Google" id="ProtNLM"/>
    </source>
</evidence>
<reference evidence="2 3" key="1">
    <citation type="submission" date="2019-07" db="EMBL/GenBank/DDBJ databases">
        <title>Serratia strains were isolated from fresh produce.</title>
        <authorList>
            <person name="Cho G.-S."/>
            <person name="Stein M."/>
            <person name="Lee W."/>
            <person name="Suh S.H."/>
            <person name="Franz C.M.A.P."/>
        </authorList>
    </citation>
    <scope>NUCLEOTIDE SEQUENCE [LARGE SCALE GENOMIC DNA]</scope>
    <source>
        <strain evidence="2 3">S16</strain>
    </source>
</reference>
<feature type="transmembrane region" description="Helical" evidence="1">
    <location>
        <begin position="129"/>
        <end position="146"/>
    </location>
</feature>
<feature type="transmembrane region" description="Helical" evidence="1">
    <location>
        <begin position="77"/>
        <end position="99"/>
    </location>
</feature>
<evidence type="ECO:0000313" key="3">
    <source>
        <dbReference type="Proteomes" id="UP000321126"/>
    </source>
</evidence>
<dbReference type="RefSeq" id="WP_049299135.1">
    <property type="nucleotide sequence ID" value="NZ_AP021873.1"/>
</dbReference>
<name>A0A5C7CM67_SERMA</name>
<feature type="transmembrane region" description="Helical" evidence="1">
    <location>
        <begin position="158"/>
        <end position="178"/>
    </location>
</feature>
<feature type="transmembrane region" description="Helical" evidence="1">
    <location>
        <begin position="346"/>
        <end position="367"/>
    </location>
</feature>
<keyword evidence="1" id="KW-0812">Transmembrane</keyword>
<proteinExistence type="predicted"/>